<dbReference type="InterPro" id="IPR005467">
    <property type="entry name" value="His_kinase_dom"/>
</dbReference>
<protein>
    <recommendedName>
        <fullName evidence="2">histidine kinase</fullName>
        <ecNumber evidence="2">2.7.13.3</ecNumber>
    </recommendedName>
</protein>
<dbReference type="KEGG" id="fgg:FSB75_15070"/>
<evidence type="ECO:0000256" key="1">
    <source>
        <dbReference type="ARBA" id="ARBA00000085"/>
    </source>
</evidence>
<dbReference type="SUPFAM" id="SSF47384">
    <property type="entry name" value="Homodimeric domain of signal transducing histidine kinase"/>
    <property type="match status" value="1"/>
</dbReference>
<dbReference type="OrthoDB" id="1522504at2"/>
<dbReference type="Pfam" id="PF00512">
    <property type="entry name" value="HisKA"/>
    <property type="match status" value="1"/>
</dbReference>
<comment type="catalytic activity">
    <reaction evidence="1">
        <text>ATP + protein L-histidine = ADP + protein N-phospho-L-histidine.</text>
        <dbReference type="EC" id="2.7.13.3"/>
    </reaction>
</comment>
<keyword evidence="6 10" id="KW-0418">Kinase</keyword>
<evidence type="ECO:0000313" key="11">
    <source>
        <dbReference type="Proteomes" id="UP000321204"/>
    </source>
</evidence>
<evidence type="ECO:0000256" key="8">
    <source>
        <dbReference type="SAM" id="Phobius"/>
    </source>
</evidence>
<name>A0A5B8UL46_9BACT</name>
<dbReference type="AlphaFoldDB" id="A0A5B8UL46"/>
<dbReference type="PANTHER" id="PTHR45436:SF5">
    <property type="entry name" value="SENSOR HISTIDINE KINASE TRCS"/>
    <property type="match status" value="1"/>
</dbReference>
<dbReference type="SMART" id="SM00387">
    <property type="entry name" value="HATPase_c"/>
    <property type="match status" value="1"/>
</dbReference>
<dbReference type="GO" id="GO:0005886">
    <property type="term" value="C:plasma membrane"/>
    <property type="evidence" value="ECO:0007669"/>
    <property type="project" value="TreeGrafter"/>
</dbReference>
<keyword evidence="8" id="KW-0472">Membrane</keyword>
<proteinExistence type="predicted"/>
<evidence type="ECO:0000256" key="3">
    <source>
        <dbReference type="ARBA" id="ARBA00022553"/>
    </source>
</evidence>
<dbReference type="GO" id="GO:0000155">
    <property type="term" value="F:phosphorelay sensor kinase activity"/>
    <property type="evidence" value="ECO:0007669"/>
    <property type="project" value="InterPro"/>
</dbReference>
<organism evidence="10 11">
    <name type="scientific">Flavisolibacter ginsenosidimutans</name>
    <dbReference type="NCBI Taxonomy" id="661481"/>
    <lineage>
        <taxon>Bacteria</taxon>
        <taxon>Pseudomonadati</taxon>
        <taxon>Bacteroidota</taxon>
        <taxon>Chitinophagia</taxon>
        <taxon>Chitinophagales</taxon>
        <taxon>Chitinophagaceae</taxon>
        <taxon>Flavisolibacter</taxon>
    </lineage>
</organism>
<dbReference type="Proteomes" id="UP000321204">
    <property type="component" value="Chromosome"/>
</dbReference>
<gene>
    <name evidence="10" type="ORF">FSB75_15070</name>
</gene>
<dbReference type="InterPro" id="IPR036890">
    <property type="entry name" value="HATPase_C_sf"/>
</dbReference>
<keyword evidence="4" id="KW-0808">Transferase</keyword>
<dbReference type="InterPro" id="IPR050428">
    <property type="entry name" value="TCS_sensor_his_kinase"/>
</dbReference>
<evidence type="ECO:0000256" key="6">
    <source>
        <dbReference type="ARBA" id="ARBA00022777"/>
    </source>
</evidence>
<dbReference type="InterPro" id="IPR003661">
    <property type="entry name" value="HisK_dim/P_dom"/>
</dbReference>
<feature type="domain" description="Histidine kinase" evidence="9">
    <location>
        <begin position="216"/>
        <end position="420"/>
    </location>
</feature>
<dbReference type="Pfam" id="PF02518">
    <property type="entry name" value="HATPase_c"/>
    <property type="match status" value="1"/>
</dbReference>
<keyword evidence="5 8" id="KW-0812">Transmembrane</keyword>
<dbReference type="SUPFAM" id="SSF55874">
    <property type="entry name" value="ATPase domain of HSP90 chaperone/DNA topoisomerase II/histidine kinase"/>
    <property type="match status" value="1"/>
</dbReference>
<dbReference type="EC" id="2.7.13.3" evidence="2"/>
<sequence>MKLFTRYNRINLVANIAVFLVASVAFYFSIRYVLVHQIDEDLQIEEDEITAFVHEHNRLPESFSVSDQVIYFIPVSQPVQRRFSTVTMTDKEDRKKEDYRRLVFGISTTGQNHQAVVSKSLEGTRGLLRSILRVSIVTILVILLVAAVLNRVLLKRLWQPFYASLKAVQNFRPSKNHSLLFPSTNIDEFNAMNETLEAITKRSRLEYLSLKTFSENASHEIQTPIAIVRSKLDLLIQDEALTESQSKTLQSAYNAVEKLSRLNGSLLLLAKIENRQFEDVQRINLKEKLQEKLEDFQELWQDKNIAVQTDLQTAVVNMNTELADILLNNLLSNAVNHNYSGGRIWIALSNDYLRIGNTSTEAKLDEEKLFQRFYKPSAGSTNNGLGLSLIQQIAEASGFRVQYRFQNEQHEFEIRFHPATK</sequence>
<evidence type="ECO:0000256" key="2">
    <source>
        <dbReference type="ARBA" id="ARBA00012438"/>
    </source>
</evidence>
<accession>A0A5B8UL46</accession>
<evidence type="ECO:0000259" key="9">
    <source>
        <dbReference type="PROSITE" id="PS50109"/>
    </source>
</evidence>
<evidence type="ECO:0000256" key="7">
    <source>
        <dbReference type="ARBA" id="ARBA00022989"/>
    </source>
</evidence>
<dbReference type="PANTHER" id="PTHR45436">
    <property type="entry name" value="SENSOR HISTIDINE KINASE YKOH"/>
    <property type="match status" value="1"/>
</dbReference>
<dbReference type="SMART" id="SM00388">
    <property type="entry name" value="HisKA"/>
    <property type="match status" value="1"/>
</dbReference>
<dbReference type="EMBL" id="CP042433">
    <property type="protein sequence ID" value="QEC57166.1"/>
    <property type="molecule type" value="Genomic_DNA"/>
</dbReference>
<evidence type="ECO:0000256" key="4">
    <source>
        <dbReference type="ARBA" id="ARBA00022679"/>
    </source>
</evidence>
<dbReference type="CDD" id="cd00082">
    <property type="entry name" value="HisKA"/>
    <property type="match status" value="1"/>
</dbReference>
<dbReference type="Gene3D" id="3.30.565.10">
    <property type="entry name" value="Histidine kinase-like ATPase, C-terminal domain"/>
    <property type="match status" value="1"/>
</dbReference>
<keyword evidence="7 8" id="KW-1133">Transmembrane helix</keyword>
<keyword evidence="11" id="KW-1185">Reference proteome</keyword>
<feature type="transmembrane region" description="Helical" evidence="8">
    <location>
        <begin position="12"/>
        <end position="30"/>
    </location>
</feature>
<evidence type="ECO:0000256" key="5">
    <source>
        <dbReference type="ARBA" id="ARBA00022692"/>
    </source>
</evidence>
<feature type="transmembrane region" description="Helical" evidence="8">
    <location>
        <begin position="130"/>
        <end position="149"/>
    </location>
</feature>
<dbReference type="PROSITE" id="PS50109">
    <property type="entry name" value="HIS_KIN"/>
    <property type="match status" value="1"/>
</dbReference>
<dbReference type="Gene3D" id="1.10.287.130">
    <property type="match status" value="1"/>
</dbReference>
<reference evidence="10 11" key="1">
    <citation type="journal article" date="2015" name="Int. J. Syst. Evol. Microbiol.">
        <title>Flavisolibacter ginsenosidimutans sp. nov., with ginsenoside-converting activity isolated from soil used for cultivating ginseng.</title>
        <authorList>
            <person name="Zhao Y."/>
            <person name="Liu Q."/>
            <person name="Kang M.S."/>
            <person name="Jin F."/>
            <person name="Yu H."/>
            <person name="Im W.T."/>
        </authorList>
    </citation>
    <scope>NUCLEOTIDE SEQUENCE [LARGE SCALE GENOMIC DNA]</scope>
    <source>
        <strain evidence="10 11">Gsoil 636</strain>
    </source>
</reference>
<keyword evidence="3" id="KW-0597">Phosphoprotein</keyword>
<evidence type="ECO:0000313" key="10">
    <source>
        <dbReference type="EMBL" id="QEC57166.1"/>
    </source>
</evidence>
<dbReference type="RefSeq" id="WP_146789196.1">
    <property type="nucleotide sequence ID" value="NZ_BAABIO010000003.1"/>
</dbReference>
<dbReference type="InterPro" id="IPR003594">
    <property type="entry name" value="HATPase_dom"/>
</dbReference>
<dbReference type="InterPro" id="IPR036097">
    <property type="entry name" value="HisK_dim/P_sf"/>
</dbReference>